<dbReference type="RefSeq" id="WP_309549305.1">
    <property type="nucleotide sequence ID" value="NZ_CP133762.1"/>
</dbReference>
<keyword evidence="1" id="KW-0812">Transmembrane</keyword>
<keyword evidence="1" id="KW-1133">Transmembrane helix</keyword>
<proteinExistence type="predicted"/>
<dbReference type="Proteomes" id="UP001250858">
    <property type="component" value="Chromosome"/>
</dbReference>
<sequence>MKKGKAGWVIGGIAVVAAIGVGAYFVFGGGAGNSAVADDTKGYKVTPAETVGEYKIKGSAKPVTMSAKQKENAAALGVTNPQMVKADYRAGDSSDPMKSKSMSLNGTWGEIADPEKAIDGGFGNLTKKENTDLGEGLKIEAVGTPEEKTPAGFEGALMKCQYIKFSNPSGDGSLEKGPKEFKIPTCIWADYSTYGVVNLMDTAGAMLGQSPSLDQVAEVAAQHYKASRSKA</sequence>
<evidence type="ECO:0000256" key="1">
    <source>
        <dbReference type="SAM" id="Phobius"/>
    </source>
</evidence>
<evidence type="ECO:0008006" key="4">
    <source>
        <dbReference type="Google" id="ProtNLM"/>
    </source>
</evidence>
<organism evidence="2 3">
    <name type="scientific">Streptomyces roseicoloratus</name>
    <dbReference type="NCBI Taxonomy" id="2508722"/>
    <lineage>
        <taxon>Bacteria</taxon>
        <taxon>Bacillati</taxon>
        <taxon>Actinomycetota</taxon>
        <taxon>Actinomycetes</taxon>
        <taxon>Kitasatosporales</taxon>
        <taxon>Streptomycetaceae</taxon>
        <taxon>Streptomyces</taxon>
    </lineage>
</organism>
<evidence type="ECO:0000313" key="3">
    <source>
        <dbReference type="Proteomes" id="UP001250858"/>
    </source>
</evidence>
<name>A0ABY9RZ94_9ACTN</name>
<accession>A0ABY9RZ94</accession>
<keyword evidence="1" id="KW-0472">Membrane</keyword>
<evidence type="ECO:0000313" key="2">
    <source>
        <dbReference type="EMBL" id="WMX47089.1"/>
    </source>
</evidence>
<keyword evidence="3" id="KW-1185">Reference proteome</keyword>
<gene>
    <name evidence="2" type="ORF">RGF97_22855</name>
</gene>
<protein>
    <recommendedName>
        <fullName evidence="4">Lipoprotein</fullName>
    </recommendedName>
</protein>
<reference evidence="2 3" key="1">
    <citation type="submission" date="2023-09" db="EMBL/GenBank/DDBJ databases">
        <title>Complete genome of Streptomyces roseicoloratus T14.</title>
        <authorList>
            <person name="Bashizi T."/>
            <person name="Kim M.-J."/>
            <person name="Lee G."/>
            <person name="Tagele S.B."/>
            <person name="Shin J.-H."/>
        </authorList>
    </citation>
    <scope>NUCLEOTIDE SEQUENCE [LARGE SCALE GENOMIC DNA]</scope>
    <source>
        <strain evidence="2 3">T14</strain>
    </source>
</reference>
<dbReference type="EMBL" id="CP133762">
    <property type="protein sequence ID" value="WMX47089.1"/>
    <property type="molecule type" value="Genomic_DNA"/>
</dbReference>
<feature type="transmembrane region" description="Helical" evidence="1">
    <location>
        <begin position="7"/>
        <end position="27"/>
    </location>
</feature>